<keyword evidence="1" id="KW-1133">Transmembrane helix</keyword>
<evidence type="ECO:0000256" key="1">
    <source>
        <dbReference type="SAM" id="Phobius"/>
    </source>
</evidence>
<organism evidence="2 3">
    <name type="scientific">Imhoffiella purpurea</name>
    <dbReference type="NCBI Taxonomy" id="1249627"/>
    <lineage>
        <taxon>Bacteria</taxon>
        <taxon>Pseudomonadati</taxon>
        <taxon>Pseudomonadota</taxon>
        <taxon>Gammaproteobacteria</taxon>
        <taxon>Chromatiales</taxon>
        <taxon>Chromatiaceae</taxon>
        <taxon>Imhoffiella</taxon>
    </lineage>
</organism>
<comment type="caution">
    <text evidence="2">The sequence shown here is derived from an EMBL/GenBank/DDBJ whole genome shotgun (WGS) entry which is preliminary data.</text>
</comment>
<evidence type="ECO:0000313" key="2">
    <source>
        <dbReference type="EMBL" id="EXJ13372.1"/>
    </source>
</evidence>
<feature type="transmembrane region" description="Helical" evidence="1">
    <location>
        <begin position="20"/>
        <end position="43"/>
    </location>
</feature>
<proteinExistence type="predicted"/>
<gene>
    <name evidence="2" type="ORF">D779_3768</name>
</gene>
<dbReference type="AlphaFoldDB" id="W9VBG9"/>
<keyword evidence="1" id="KW-0472">Membrane</keyword>
<keyword evidence="3" id="KW-1185">Reference proteome</keyword>
<dbReference type="Proteomes" id="UP000019460">
    <property type="component" value="Unassembled WGS sequence"/>
</dbReference>
<protein>
    <submittedName>
        <fullName evidence="2">Uncharacterized protein</fullName>
    </submittedName>
</protein>
<name>W9VBG9_9GAMM</name>
<accession>W9VBG9</accession>
<evidence type="ECO:0000313" key="3">
    <source>
        <dbReference type="Proteomes" id="UP000019460"/>
    </source>
</evidence>
<reference evidence="2 3" key="1">
    <citation type="submission" date="2012-11" db="EMBL/GenBank/DDBJ databases">
        <title>Genome assembly of Thiorhodococcus sp. AK35.</title>
        <authorList>
            <person name="Nupur N."/>
            <person name="Khatri I."/>
            <person name="Subramanian S."/>
            <person name="Pinnaka A."/>
        </authorList>
    </citation>
    <scope>NUCLEOTIDE SEQUENCE [LARGE SCALE GENOMIC DNA]</scope>
    <source>
        <strain evidence="2 3">AK35</strain>
    </source>
</reference>
<sequence>MSGLSLLPIAESFGIMVPVAHAALLMVLAGAAALAFAFLIAVLPGGGQRLGRCLH</sequence>
<dbReference type="EMBL" id="AONC01000071">
    <property type="protein sequence ID" value="EXJ13372.1"/>
    <property type="molecule type" value="Genomic_DNA"/>
</dbReference>
<keyword evidence="1" id="KW-0812">Transmembrane</keyword>